<dbReference type="AlphaFoldDB" id="A0A2N6LA81"/>
<evidence type="ECO:0000313" key="2">
    <source>
        <dbReference type="Proteomes" id="UP000235081"/>
    </source>
</evidence>
<proteinExistence type="predicted"/>
<reference evidence="1 2" key="1">
    <citation type="submission" date="2017-07" db="EMBL/GenBank/DDBJ databases">
        <title>Genomes of Fischerella (Mastigocladus) sp. strains.</title>
        <authorList>
            <person name="Miller S.R."/>
        </authorList>
    </citation>
    <scope>NUCLEOTIDE SEQUENCE [LARGE SCALE GENOMIC DNA]</scope>
    <source>
        <strain evidence="1 2">CCMEE 5318</strain>
    </source>
</reference>
<dbReference type="EMBL" id="NMQE01000607">
    <property type="protein sequence ID" value="PMB19342.1"/>
    <property type="molecule type" value="Genomic_DNA"/>
</dbReference>
<gene>
    <name evidence="1" type="ORF">CEN46_18765</name>
</gene>
<comment type="caution">
    <text evidence="1">The sequence shown here is derived from an EMBL/GenBank/DDBJ whole genome shotgun (WGS) entry which is preliminary data.</text>
</comment>
<protein>
    <submittedName>
        <fullName evidence="1">Uncharacterized protein</fullName>
    </submittedName>
</protein>
<organism evidence="1 2">
    <name type="scientific">Fischerella thermalis CCMEE 5318</name>
    <dbReference type="NCBI Taxonomy" id="2019666"/>
    <lineage>
        <taxon>Bacteria</taxon>
        <taxon>Bacillati</taxon>
        <taxon>Cyanobacteriota</taxon>
        <taxon>Cyanophyceae</taxon>
        <taxon>Nostocales</taxon>
        <taxon>Hapalosiphonaceae</taxon>
        <taxon>Fischerella</taxon>
    </lineage>
</organism>
<sequence>MGGSTAHAGLLLQSVPHPLGVPAIGENEYVWSSGTPAQLEIPARAQAHTWGWTPNLDWIAEKTEFRVEPTVPTDDTKPGYKSVARGNEIIGQSLDGQTDSLVDGLVYRSKYLPQNNSDFGKKKVYFEVEGKEVDYADVEVFYPAEAKNHPPGGPKGFVLDGCRRVRELDETPNWFYYYWDAYGRRRGVSEVYYGQDDVDERFLGLRGRTCEEYASDWGCQISSVSVYIYRAVSPCDPNEHTIPLFRLEERTLSTSGCARAPRAEYITRVDEVLHVYGIHRYIATLEHELAHRRHLLDGILCRPGRYDESRVDSDRDGLDDRWEQDHYLHPCSDFSVDEWYPDREVIAYIEGDGKLVNSVNYWEADWADCGLQKGVPRSPFPWKYVEGSREGLNSAYNDLLTEIRRRR</sequence>
<dbReference type="Proteomes" id="UP000235081">
    <property type="component" value="Unassembled WGS sequence"/>
</dbReference>
<name>A0A2N6LA81_9CYAN</name>
<accession>A0A2N6LA81</accession>
<evidence type="ECO:0000313" key="1">
    <source>
        <dbReference type="EMBL" id="PMB19342.1"/>
    </source>
</evidence>